<keyword evidence="3" id="KW-1185">Reference proteome</keyword>
<comment type="caution">
    <text evidence="2">The sequence shown here is derived from an EMBL/GenBank/DDBJ whole genome shotgun (WGS) entry which is preliminary data.</text>
</comment>
<dbReference type="RefSeq" id="WP_152868398.1">
    <property type="nucleotide sequence ID" value="NZ_WBSL01000001.1"/>
</dbReference>
<dbReference type="AlphaFoldDB" id="A0A7X1TQ71"/>
<dbReference type="Proteomes" id="UP000484842">
    <property type="component" value="Unassembled WGS sequence"/>
</dbReference>
<name>A0A7X1TQ71_9DEIO</name>
<keyword evidence="1" id="KW-0812">Transmembrane</keyword>
<proteinExistence type="predicted"/>
<evidence type="ECO:0000256" key="1">
    <source>
        <dbReference type="SAM" id="Phobius"/>
    </source>
</evidence>
<keyword evidence="1" id="KW-0472">Membrane</keyword>
<organism evidence="2 3">
    <name type="scientific">Deinococcus terrestris</name>
    <dbReference type="NCBI Taxonomy" id="2651870"/>
    <lineage>
        <taxon>Bacteria</taxon>
        <taxon>Thermotogati</taxon>
        <taxon>Deinococcota</taxon>
        <taxon>Deinococci</taxon>
        <taxon>Deinococcales</taxon>
        <taxon>Deinococcaceae</taxon>
        <taxon>Deinococcus</taxon>
    </lineage>
</organism>
<protein>
    <submittedName>
        <fullName evidence="2">Uncharacterized protein</fullName>
    </submittedName>
</protein>
<feature type="transmembrane region" description="Helical" evidence="1">
    <location>
        <begin position="43"/>
        <end position="61"/>
    </location>
</feature>
<dbReference type="EMBL" id="WBSL01000001">
    <property type="protein sequence ID" value="MPY65413.1"/>
    <property type="molecule type" value="Genomic_DNA"/>
</dbReference>
<accession>A0A7X1TQ71</accession>
<gene>
    <name evidence="2" type="ORF">F8S09_01730</name>
</gene>
<evidence type="ECO:0000313" key="3">
    <source>
        <dbReference type="Proteomes" id="UP000484842"/>
    </source>
</evidence>
<feature type="transmembrane region" description="Helical" evidence="1">
    <location>
        <begin position="87"/>
        <end position="103"/>
    </location>
</feature>
<evidence type="ECO:0000313" key="2">
    <source>
        <dbReference type="EMBL" id="MPY65413.1"/>
    </source>
</evidence>
<reference evidence="2 3" key="1">
    <citation type="submission" date="2019-10" db="EMBL/GenBank/DDBJ databases">
        <title>Deinococcus sp. isolated from soil.</title>
        <authorList>
            <person name="Li Y."/>
            <person name="Wang J."/>
        </authorList>
    </citation>
    <scope>NUCLEOTIDE SEQUENCE [LARGE SCALE GENOMIC DNA]</scope>
    <source>
        <strain evidence="2 3">SDU3-2</strain>
    </source>
</reference>
<feature type="transmembrane region" description="Helical" evidence="1">
    <location>
        <begin position="21"/>
        <end position="37"/>
    </location>
</feature>
<keyword evidence="1" id="KW-1133">Transmembrane helix</keyword>
<sequence>MTQSTFCPRLPRSCFMGAAEARAAMLPLLVLAAFTVAERLPAVGWGPGLPLAVALTVAALVRPRRAALVMALGVGLVALGVGSGETAPALAGLLVVLLSPLAARR</sequence>